<keyword evidence="7" id="KW-1015">Disulfide bond</keyword>
<dbReference type="PANTHER" id="PTHR45968">
    <property type="entry name" value="OSJNBA0019K04.7 PROTEIN"/>
    <property type="match status" value="1"/>
</dbReference>
<accession>A0AAV1C9U2</accession>
<dbReference type="Gene3D" id="3.30.410.40">
    <property type="match status" value="1"/>
</dbReference>
<evidence type="ECO:0000256" key="3">
    <source>
        <dbReference type="ARBA" id="ARBA00022630"/>
    </source>
</evidence>
<dbReference type="SUPFAM" id="SSF54373">
    <property type="entry name" value="FAD-linked reductases, C-terminal domain"/>
    <property type="match status" value="1"/>
</dbReference>
<feature type="binding site" evidence="6">
    <location>
        <begin position="555"/>
        <end position="556"/>
    </location>
    <ligand>
        <name>FAD</name>
        <dbReference type="ChEBI" id="CHEBI:57692"/>
    </ligand>
</feature>
<keyword evidence="4 9" id="KW-0732">Signal</keyword>
<proteinExistence type="inferred from homology"/>
<organism evidence="12 13">
    <name type="scientific">Oldenlandia corymbosa var. corymbosa</name>
    <dbReference type="NCBI Taxonomy" id="529605"/>
    <lineage>
        <taxon>Eukaryota</taxon>
        <taxon>Viridiplantae</taxon>
        <taxon>Streptophyta</taxon>
        <taxon>Embryophyta</taxon>
        <taxon>Tracheophyta</taxon>
        <taxon>Spermatophyta</taxon>
        <taxon>Magnoliopsida</taxon>
        <taxon>eudicotyledons</taxon>
        <taxon>Gunneridae</taxon>
        <taxon>Pentapetalae</taxon>
        <taxon>asterids</taxon>
        <taxon>lamiids</taxon>
        <taxon>Gentianales</taxon>
        <taxon>Rubiaceae</taxon>
        <taxon>Rubioideae</taxon>
        <taxon>Spermacoceae</taxon>
        <taxon>Hedyotis-Oldenlandia complex</taxon>
        <taxon>Oldenlandia</taxon>
    </lineage>
</organism>
<feature type="binding site" evidence="6">
    <location>
        <position position="544"/>
    </location>
    <ligand>
        <name>FAD</name>
        <dbReference type="ChEBI" id="CHEBI:57692"/>
    </ligand>
</feature>
<evidence type="ECO:0000259" key="10">
    <source>
        <dbReference type="PROSITE" id="PS00623"/>
    </source>
</evidence>
<dbReference type="EMBL" id="OX459118">
    <property type="protein sequence ID" value="CAI9092121.1"/>
    <property type="molecule type" value="Genomic_DNA"/>
</dbReference>
<dbReference type="Proteomes" id="UP001161247">
    <property type="component" value="Chromosome 1"/>
</dbReference>
<dbReference type="GO" id="GO:0016614">
    <property type="term" value="F:oxidoreductase activity, acting on CH-OH group of donors"/>
    <property type="evidence" value="ECO:0007669"/>
    <property type="project" value="InterPro"/>
</dbReference>
<dbReference type="InterPro" id="IPR036188">
    <property type="entry name" value="FAD/NAD-bd_sf"/>
</dbReference>
<name>A0AAV1C9U2_OLDCO</name>
<dbReference type="InterPro" id="IPR051871">
    <property type="entry name" value="GMC_Oxidoreductase-Related"/>
</dbReference>
<keyword evidence="5 6" id="KW-0274">FAD</keyword>
<reference evidence="12" key="1">
    <citation type="submission" date="2023-03" db="EMBL/GenBank/DDBJ databases">
        <authorList>
            <person name="Julca I."/>
        </authorList>
    </citation>
    <scope>NUCLEOTIDE SEQUENCE</scope>
</reference>
<dbReference type="PROSITE" id="PS00624">
    <property type="entry name" value="GMC_OXRED_2"/>
    <property type="match status" value="1"/>
</dbReference>
<dbReference type="InterPro" id="IPR012132">
    <property type="entry name" value="GMC_OxRdtase"/>
</dbReference>
<keyword evidence="3 8" id="KW-0285">Flavoprotein</keyword>
<dbReference type="PIRSF" id="PIRSF000137">
    <property type="entry name" value="Alcohol_oxidase"/>
    <property type="match status" value="1"/>
</dbReference>
<evidence type="ECO:0000313" key="13">
    <source>
        <dbReference type="Proteomes" id="UP001161247"/>
    </source>
</evidence>
<evidence type="ECO:0000313" key="12">
    <source>
        <dbReference type="EMBL" id="CAI9092121.1"/>
    </source>
</evidence>
<dbReference type="Pfam" id="PF05199">
    <property type="entry name" value="GMC_oxred_C"/>
    <property type="match status" value="1"/>
</dbReference>
<dbReference type="PANTHER" id="PTHR45968:SF31">
    <property type="entry name" value="GLUCOSE-METHANOL-CHOLINE (GMC) OXIDOREDUCTASE FAMILY PROTEIN"/>
    <property type="match status" value="1"/>
</dbReference>
<dbReference type="AlphaFoldDB" id="A0AAV1C9U2"/>
<feature type="binding site" evidence="6">
    <location>
        <position position="233"/>
    </location>
    <ligand>
        <name>FAD</name>
        <dbReference type="ChEBI" id="CHEBI:57692"/>
    </ligand>
</feature>
<dbReference type="PROSITE" id="PS00623">
    <property type="entry name" value="GMC_OXRED_1"/>
    <property type="match status" value="1"/>
</dbReference>
<evidence type="ECO:0000256" key="2">
    <source>
        <dbReference type="ARBA" id="ARBA00010790"/>
    </source>
</evidence>
<feature type="chain" id="PRO_5043494330" evidence="9">
    <location>
        <begin position="26"/>
        <end position="582"/>
    </location>
</feature>
<gene>
    <name evidence="12" type="ORF">OLC1_LOCUS3871</name>
</gene>
<dbReference type="Pfam" id="PF00732">
    <property type="entry name" value="GMC_oxred_N"/>
    <property type="match status" value="1"/>
</dbReference>
<evidence type="ECO:0000256" key="8">
    <source>
        <dbReference type="RuleBase" id="RU003968"/>
    </source>
</evidence>
<dbReference type="SUPFAM" id="SSF51905">
    <property type="entry name" value="FAD/NAD(P)-binding domain"/>
    <property type="match status" value="1"/>
</dbReference>
<feature type="binding site" evidence="6">
    <location>
        <begin position="515"/>
        <end position="516"/>
    </location>
    <ligand>
        <name>FAD</name>
        <dbReference type="ChEBI" id="CHEBI:57692"/>
    </ligand>
</feature>
<evidence type="ECO:0000259" key="11">
    <source>
        <dbReference type="PROSITE" id="PS00624"/>
    </source>
</evidence>
<dbReference type="InterPro" id="IPR000172">
    <property type="entry name" value="GMC_OxRdtase_N"/>
</dbReference>
<feature type="signal peptide" evidence="9">
    <location>
        <begin position="1"/>
        <end position="25"/>
    </location>
</feature>
<comment type="cofactor">
    <cofactor evidence="1 6">
        <name>FAD</name>
        <dbReference type="ChEBI" id="CHEBI:57692"/>
    </cofactor>
</comment>
<feature type="disulfide bond" evidence="7">
    <location>
        <begin position="452"/>
        <end position="507"/>
    </location>
</feature>
<evidence type="ECO:0000256" key="7">
    <source>
        <dbReference type="PIRSR" id="PIRSR000137-3"/>
    </source>
</evidence>
<comment type="similarity">
    <text evidence="2 8">Belongs to the GMC oxidoreductase family.</text>
</comment>
<feature type="binding site" evidence="6">
    <location>
        <begin position="55"/>
        <end position="56"/>
    </location>
    <ligand>
        <name>FAD</name>
        <dbReference type="ChEBI" id="CHEBI:57692"/>
    </ligand>
</feature>
<dbReference type="GO" id="GO:0050660">
    <property type="term" value="F:flavin adenine dinucleotide binding"/>
    <property type="evidence" value="ECO:0007669"/>
    <property type="project" value="InterPro"/>
</dbReference>
<evidence type="ECO:0000256" key="5">
    <source>
        <dbReference type="ARBA" id="ARBA00022827"/>
    </source>
</evidence>
<feature type="domain" description="Glucose-methanol-choline oxidoreductase N-terminal" evidence="11">
    <location>
        <begin position="278"/>
        <end position="292"/>
    </location>
</feature>
<evidence type="ECO:0000256" key="9">
    <source>
        <dbReference type="SAM" id="SignalP"/>
    </source>
</evidence>
<evidence type="ECO:0000256" key="4">
    <source>
        <dbReference type="ARBA" id="ARBA00022729"/>
    </source>
</evidence>
<dbReference type="InterPro" id="IPR007867">
    <property type="entry name" value="GMC_OxRtase_C"/>
</dbReference>
<evidence type="ECO:0000256" key="6">
    <source>
        <dbReference type="PIRSR" id="PIRSR000137-2"/>
    </source>
</evidence>
<feature type="binding site" evidence="6">
    <location>
        <begin position="74"/>
        <end position="75"/>
    </location>
    <ligand>
        <name>FAD</name>
        <dbReference type="ChEBI" id="CHEBI:57692"/>
    </ligand>
</feature>
<feature type="binding site" evidence="6">
    <location>
        <position position="120"/>
    </location>
    <ligand>
        <name>FAD</name>
        <dbReference type="ChEBI" id="CHEBI:57692"/>
    </ligand>
</feature>
<protein>
    <submittedName>
        <fullName evidence="12">OLC1v1027287C1</fullName>
    </submittedName>
</protein>
<keyword evidence="13" id="KW-1185">Reference proteome</keyword>
<evidence type="ECO:0000256" key="1">
    <source>
        <dbReference type="ARBA" id="ARBA00001974"/>
    </source>
</evidence>
<feature type="domain" description="Glucose-methanol-choline oxidoreductase N-terminal" evidence="10">
    <location>
        <begin position="118"/>
        <end position="141"/>
    </location>
</feature>
<sequence length="582" mass="63713">MSTGRWISILATLFGVLSLISSSFSEPAPYRTFAKDATLAPPLVFYDYIVIGGGTSGCALAATLSQGATVLVLERGGLPYADPNITDLTGFAANLADTSPSSPAQQFVSTDGVINHRGRVLGGGTAINAGFYSRASTEYVARAGWDQKLANESYEWVENKVVFEPVVGGWQSALRNGLLESGQFPYNYFTYEHHRGTKVGGTIFDQNGYRHTAADLLEYADPKSITVYLHATVQQILFRPQGLGRPKANGVVFTDSYGRRHVASLYRGAMNEIILTAGALGSPQILMLSGIGPAQHLRAHNIKVVLDQPQVGQGMADNPMNAIVVPSPRPVETSLIQVVGITDFGCYIEGASGPVGFDWVHGLNQQFQKITNQTSEPYTVRSNQTNDISGPDEAEAIEIGNLYDATRRSGIILEKVTGPYSTGHLELYSTNPNDNPVVTFNYFKDPRDLERCVQGMETIRRIINSLSFTSFRYPLTPVQALINSMLTFPVNLRRKRITAAFSMEHYCEDTVMTIWHYHGGCQVGKVVDSNYRVIGVDSLRVIDGSTFYESPGTNPQATVMMLGRYMGQRILAQRNSKGMKKQ</sequence>
<dbReference type="Gene3D" id="3.50.50.60">
    <property type="entry name" value="FAD/NAD(P)-binding domain"/>
    <property type="match status" value="1"/>
</dbReference>